<gene>
    <name evidence="1" type="ORF">PC117_g6651</name>
</gene>
<dbReference type="Proteomes" id="UP000736787">
    <property type="component" value="Unassembled WGS sequence"/>
</dbReference>
<reference evidence="1" key="1">
    <citation type="submission" date="2018-10" db="EMBL/GenBank/DDBJ databases">
        <title>Effector identification in a new, highly contiguous assembly of the strawberry crown rot pathogen Phytophthora cactorum.</title>
        <authorList>
            <person name="Armitage A.D."/>
            <person name="Nellist C.F."/>
            <person name="Bates H."/>
            <person name="Vickerstaff R.J."/>
            <person name="Harrison R.J."/>
        </authorList>
    </citation>
    <scope>NUCLEOTIDE SEQUENCE</scope>
    <source>
        <strain evidence="1">4040</strain>
    </source>
</reference>
<dbReference type="EMBL" id="RCMK01000128">
    <property type="protein sequence ID" value="KAG2947643.1"/>
    <property type="molecule type" value="Genomic_DNA"/>
</dbReference>
<proteinExistence type="predicted"/>
<evidence type="ECO:0000313" key="1">
    <source>
        <dbReference type="EMBL" id="KAG2947643.1"/>
    </source>
</evidence>
<name>A0A8T1E2S6_9STRA</name>
<evidence type="ECO:0000313" key="2">
    <source>
        <dbReference type="Proteomes" id="UP000736787"/>
    </source>
</evidence>
<protein>
    <submittedName>
        <fullName evidence="1">Uncharacterized protein</fullName>
    </submittedName>
</protein>
<comment type="caution">
    <text evidence="1">The sequence shown here is derived from an EMBL/GenBank/DDBJ whole genome shotgun (WGS) entry which is preliminary data.</text>
</comment>
<organism evidence="1 2">
    <name type="scientific">Phytophthora cactorum</name>
    <dbReference type="NCBI Taxonomy" id="29920"/>
    <lineage>
        <taxon>Eukaryota</taxon>
        <taxon>Sar</taxon>
        <taxon>Stramenopiles</taxon>
        <taxon>Oomycota</taxon>
        <taxon>Peronosporomycetes</taxon>
        <taxon>Peronosporales</taxon>
        <taxon>Peronosporaceae</taxon>
        <taxon>Phytophthora</taxon>
    </lineage>
</organism>
<accession>A0A8T1E2S6</accession>
<dbReference type="VEuPathDB" id="FungiDB:PC110_g13178"/>
<dbReference type="AlphaFoldDB" id="A0A8T1E2S6"/>
<sequence length="121" mass="13409">MCGPNLDLLTFDFPISCAPVPSLTTLLSPLHPRHSFVTLVLNEEQMASQGNAAGQQQAVGQKQQQPVVNGTEACVWFEASKIYRRRAADPNDAEWVRRDQVARYALLFAHTGADRLEAVLF</sequence>